<dbReference type="EMBL" id="BAAAOR010000052">
    <property type="protein sequence ID" value="GAA1549076.1"/>
    <property type="molecule type" value="Genomic_DNA"/>
</dbReference>
<dbReference type="InterPro" id="IPR028082">
    <property type="entry name" value="Peripla_BP_I"/>
</dbReference>
<dbReference type="Gene3D" id="3.40.50.2300">
    <property type="match status" value="2"/>
</dbReference>
<accession>A0ABN2BY92</accession>
<dbReference type="RefSeq" id="WP_141004826.1">
    <property type="nucleotide sequence ID" value="NZ_BAAAOR010000052.1"/>
</dbReference>
<keyword evidence="2" id="KW-0732">Signal</keyword>
<name>A0ABN2BY92_9ACTN</name>
<evidence type="ECO:0000256" key="2">
    <source>
        <dbReference type="SAM" id="SignalP"/>
    </source>
</evidence>
<gene>
    <name evidence="4" type="ORF">GCM10009788_58690</name>
</gene>
<evidence type="ECO:0000313" key="5">
    <source>
        <dbReference type="Proteomes" id="UP001500842"/>
    </source>
</evidence>
<evidence type="ECO:0000256" key="1">
    <source>
        <dbReference type="SAM" id="MobiDB-lite"/>
    </source>
</evidence>
<feature type="chain" id="PRO_5045509263" description="Periplasmic binding protein domain-containing protein" evidence="2">
    <location>
        <begin position="21"/>
        <end position="387"/>
    </location>
</feature>
<feature type="signal peptide" evidence="2">
    <location>
        <begin position="1"/>
        <end position="20"/>
    </location>
</feature>
<dbReference type="Pfam" id="PF13407">
    <property type="entry name" value="Peripla_BP_4"/>
    <property type="match status" value="1"/>
</dbReference>
<keyword evidence="5" id="KW-1185">Reference proteome</keyword>
<protein>
    <recommendedName>
        <fullName evidence="3">Periplasmic binding protein domain-containing protein</fullName>
    </recommendedName>
</protein>
<dbReference type="Proteomes" id="UP001500842">
    <property type="component" value="Unassembled WGS sequence"/>
</dbReference>
<feature type="region of interest" description="Disordered" evidence="1">
    <location>
        <begin position="28"/>
        <end position="59"/>
    </location>
</feature>
<sequence>MFKRSNLISAVGLVIGMALAASACTATPAGQTSDQGERLTGSVSSDKAPGSRADADAAAPADSIEVPKKKIGLLIYVGASYIQKQLADEFVRAATALGWDVIVQDAQGQPGLLASISQSFVQQKVDAFVSIAAPPSSILPALQSFKKSGTPVVGLSGYVPDDDNLIAAIFRPSEAVQSVMAADWVGVHVPPGSDVIMQNFDPQQGVRMRSDVFRPLMELYGMNVVAEHQIDPANLVSDTINSVRDQLAANPDVKVIFSSIDAQLAPICNLLKERGRNDIVVLSQFTFPDTAKALETCDTAVVLDATNWYTGWHAADALLHHFTKGTPISADAEVAKYPHIFKVVTSADMPAGAASYPFPDVGKKIYADWKTQGYRLQALPEPTTATE</sequence>
<evidence type="ECO:0000313" key="4">
    <source>
        <dbReference type="EMBL" id="GAA1549076.1"/>
    </source>
</evidence>
<reference evidence="4 5" key="1">
    <citation type="journal article" date="2019" name="Int. J. Syst. Evol. Microbiol.">
        <title>The Global Catalogue of Microorganisms (GCM) 10K type strain sequencing project: providing services to taxonomists for standard genome sequencing and annotation.</title>
        <authorList>
            <consortium name="The Broad Institute Genomics Platform"/>
            <consortium name="The Broad Institute Genome Sequencing Center for Infectious Disease"/>
            <person name="Wu L."/>
            <person name="Ma J."/>
        </authorList>
    </citation>
    <scope>NUCLEOTIDE SEQUENCE [LARGE SCALE GENOMIC DNA]</scope>
    <source>
        <strain evidence="4 5">JCM 14942</strain>
    </source>
</reference>
<proteinExistence type="predicted"/>
<organism evidence="4 5">
    <name type="scientific">Nocardioides humi</name>
    <dbReference type="NCBI Taxonomy" id="449461"/>
    <lineage>
        <taxon>Bacteria</taxon>
        <taxon>Bacillati</taxon>
        <taxon>Actinomycetota</taxon>
        <taxon>Actinomycetes</taxon>
        <taxon>Propionibacteriales</taxon>
        <taxon>Nocardioidaceae</taxon>
        <taxon>Nocardioides</taxon>
    </lineage>
</organism>
<dbReference type="InterPro" id="IPR025997">
    <property type="entry name" value="SBP_2_dom"/>
</dbReference>
<dbReference type="SUPFAM" id="SSF53822">
    <property type="entry name" value="Periplasmic binding protein-like I"/>
    <property type="match status" value="1"/>
</dbReference>
<comment type="caution">
    <text evidence="4">The sequence shown here is derived from an EMBL/GenBank/DDBJ whole genome shotgun (WGS) entry which is preliminary data.</text>
</comment>
<evidence type="ECO:0000259" key="3">
    <source>
        <dbReference type="Pfam" id="PF13407"/>
    </source>
</evidence>
<feature type="domain" description="Periplasmic binding protein" evidence="3">
    <location>
        <begin position="71"/>
        <end position="296"/>
    </location>
</feature>
<dbReference type="PROSITE" id="PS51257">
    <property type="entry name" value="PROKAR_LIPOPROTEIN"/>
    <property type="match status" value="1"/>
</dbReference>